<protein>
    <recommendedName>
        <fullName evidence="5 13">Arginine decarboxylase</fullName>
        <ecNumber evidence="5 13">4.1.1.19</ecNumber>
    </recommendedName>
</protein>
<evidence type="ECO:0000256" key="4">
    <source>
        <dbReference type="ARBA" id="ARBA00008357"/>
    </source>
</evidence>
<dbReference type="InterPro" id="IPR040634">
    <property type="entry name" value="Arg_decarb_HB"/>
</dbReference>
<feature type="domain" description="Arginine decarboxylase C-terminal helical" evidence="18">
    <location>
        <begin position="593"/>
        <end position="646"/>
    </location>
</feature>
<keyword evidence="10" id="KW-0745">Spermidine biosynthesis</keyword>
<dbReference type="InterPro" id="IPR022653">
    <property type="entry name" value="De-COase2_pyr-phos_BS"/>
</dbReference>
<dbReference type="PANTHER" id="PTHR43295:SF9">
    <property type="entry name" value="BIOSYNTHETIC ARGININE DECARBOXYLASE"/>
    <property type="match status" value="1"/>
</dbReference>
<accession>A0A1T4XS50</accession>
<comment type="function">
    <text evidence="3">Catalyzes the biosynthesis of agmatine from arginine.</text>
</comment>
<feature type="domain" description="Orn/DAP/Arg decarboxylase 2 N-terminal" evidence="16">
    <location>
        <begin position="102"/>
        <end position="350"/>
    </location>
</feature>
<dbReference type="Pfam" id="PF17810">
    <property type="entry name" value="Arg_decarb_HB"/>
    <property type="match status" value="1"/>
</dbReference>
<comment type="similarity">
    <text evidence="4">Belongs to the Orn/Lys/Arg decarboxylase class-II family. SpeA subfamily.</text>
</comment>
<dbReference type="InterPro" id="IPR009006">
    <property type="entry name" value="Ala_racemase/Decarboxylase_C"/>
</dbReference>
<dbReference type="Gene3D" id="1.10.287.3440">
    <property type="match status" value="1"/>
</dbReference>
<evidence type="ECO:0000259" key="16">
    <source>
        <dbReference type="Pfam" id="PF02784"/>
    </source>
</evidence>
<evidence type="ECO:0000256" key="1">
    <source>
        <dbReference type="ARBA" id="ARBA00001933"/>
    </source>
</evidence>
<evidence type="ECO:0000259" key="18">
    <source>
        <dbReference type="Pfam" id="PF17944"/>
    </source>
</evidence>
<name>A0A1T4XS50_9BACT</name>
<dbReference type="GO" id="GO:0006527">
    <property type="term" value="P:L-arginine catabolic process"/>
    <property type="evidence" value="ECO:0007669"/>
    <property type="project" value="InterPro"/>
</dbReference>
<organism evidence="19 20">
    <name type="scientific">Prosthecobacter debontii</name>
    <dbReference type="NCBI Taxonomy" id="48467"/>
    <lineage>
        <taxon>Bacteria</taxon>
        <taxon>Pseudomonadati</taxon>
        <taxon>Verrucomicrobiota</taxon>
        <taxon>Verrucomicrobiia</taxon>
        <taxon>Verrucomicrobiales</taxon>
        <taxon>Verrucomicrobiaceae</taxon>
        <taxon>Prosthecobacter</taxon>
    </lineage>
</organism>
<dbReference type="InterPro" id="IPR000183">
    <property type="entry name" value="Orn/DAP/Arg_de-COase"/>
</dbReference>
<dbReference type="Gene3D" id="2.40.37.10">
    <property type="entry name" value="Lyase, Ornithine Decarboxylase, Chain A, domain 1"/>
    <property type="match status" value="1"/>
</dbReference>
<dbReference type="InterPro" id="IPR002985">
    <property type="entry name" value="Arg_decrbxlase"/>
</dbReference>
<keyword evidence="7" id="KW-0210">Decarboxylase</keyword>
<keyword evidence="6" id="KW-0479">Metal-binding</keyword>
<dbReference type="InterPro" id="IPR022644">
    <property type="entry name" value="De-COase2_N"/>
</dbReference>
<evidence type="ECO:0000256" key="3">
    <source>
        <dbReference type="ARBA" id="ARBA00002257"/>
    </source>
</evidence>
<dbReference type="Pfam" id="PF02784">
    <property type="entry name" value="Orn_Arg_deC_N"/>
    <property type="match status" value="1"/>
</dbReference>
<evidence type="ECO:0000256" key="9">
    <source>
        <dbReference type="ARBA" id="ARBA00022898"/>
    </source>
</evidence>
<dbReference type="PRINTS" id="PR01180">
    <property type="entry name" value="ARGDCRBXLASE"/>
</dbReference>
<dbReference type="Proteomes" id="UP000190774">
    <property type="component" value="Unassembled WGS sequence"/>
</dbReference>
<dbReference type="PIRSF" id="PIRSF001336">
    <property type="entry name" value="Arg_decrbxlase"/>
    <property type="match status" value="1"/>
</dbReference>
<dbReference type="PANTHER" id="PTHR43295">
    <property type="entry name" value="ARGININE DECARBOXYLASE"/>
    <property type="match status" value="1"/>
</dbReference>
<keyword evidence="12" id="KW-0456">Lyase</keyword>
<dbReference type="AlphaFoldDB" id="A0A1T4XS50"/>
<keyword evidence="20" id="KW-1185">Reference proteome</keyword>
<dbReference type="InterPro" id="IPR029066">
    <property type="entry name" value="PLP-binding_barrel"/>
</dbReference>
<evidence type="ECO:0000313" key="20">
    <source>
        <dbReference type="Proteomes" id="UP000190774"/>
    </source>
</evidence>
<evidence type="ECO:0000256" key="14">
    <source>
        <dbReference type="PIRSR" id="PIRSR001336-50"/>
    </source>
</evidence>
<dbReference type="PROSITE" id="PS00878">
    <property type="entry name" value="ODR_DC_2_1"/>
    <property type="match status" value="1"/>
</dbReference>
<dbReference type="InterPro" id="IPR041128">
    <property type="entry name" value="Arg_decarbox_C"/>
</dbReference>
<evidence type="ECO:0000313" key="19">
    <source>
        <dbReference type="EMBL" id="SKA91958.1"/>
    </source>
</evidence>
<dbReference type="GO" id="GO:0008792">
    <property type="term" value="F:arginine decarboxylase activity"/>
    <property type="evidence" value="ECO:0007669"/>
    <property type="project" value="UniProtKB-UniRule"/>
</dbReference>
<proteinExistence type="inferred from homology"/>
<evidence type="ECO:0000259" key="17">
    <source>
        <dbReference type="Pfam" id="PF17810"/>
    </source>
</evidence>
<evidence type="ECO:0000256" key="5">
    <source>
        <dbReference type="ARBA" id="ARBA00012426"/>
    </source>
</evidence>
<dbReference type="NCBIfam" id="TIGR01273">
    <property type="entry name" value="speA"/>
    <property type="match status" value="1"/>
</dbReference>
<evidence type="ECO:0000256" key="11">
    <source>
        <dbReference type="ARBA" id="ARBA00023115"/>
    </source>
</evidence>
<dbReference type="GO" id="GO:0046872">
    <property type="term" value="F:metal ion binding"/>
    <property type="evidence" value="ECO:0007669"/>
    <property type="project" value="UniProtKB-KW"/>
</dbReference>
<evidence type="ECO:0000256" key="2">
    <source>
        <dbReference type="ARBA" id="ARBA00001946"/>
    </source>
</evidence>
<evidence type="ECO:0000256" key="12">
    <source>
        <dbReference type="ARBA" id="ARBA00023239"/>
    </source>
</evidence>
<evidence type="ECO:0000256" key="6">
    <source>
        <dbReference type="ARBA" id="ARBA00022723"/>
    </source>
</evidence>
<evidence type="ECO:0000256" key="15">
    <source>
        <dbReference type="PIRSR" id="PIRSR600183-50"/>
    </source>
</evidence>
<evidence type="ECO:0000256" key="8">
    <source>
        <dbReference type="ARBA" id="ARBA00022842"/>
    </source>
</evidence>
<dbReference type="RefSeq" id="WP_078813000.1">
    <property type="nucleotide sequence ID" value="NZ_FUYE01000005.1"/>
</dbReference>
<evidence type="ECO:0000256" key="10">
    <source>
        <dbReference type="ARBA" id="ARBA00023066"/>
    </source>
</evidence>
<sequence length="648" mass="72663">MERRPTKPAPWTINDSADLYGIREWGHGYFDVSSKGEVVVNLKDGKKSKPVSLSEIVKGLRERGTQLPVLIRFGDLLRWRIDELNEGFHSAIREGKYQGVYRGVYPIKVNQQQEVIEEITRYGRKYHYGLEAGSKPELIAALAYMHDPEAYIVCNGYKDEEFIDLALNAQKMGLQVILVLEMPSELALILERSKKMGVRPTLGVRFRLSAESAGHWSGSGGDASVFGLNISQLMGVVDQLREQGMLDCLRMLHYHQGSQIPNIRAIRQAVTEATRVYCGLVQEGARMGILDLGGGLAISYDGFKGATSASSNYGTKEYCADVIEAITEVTAEAGVPHPDIITESGRAVVAYYSVLIINILDVNRFEPRSNGIELSKDSPQLLRNLAELKDETRKDPSKLTGERLQEIYNDAVYYRDKLRSEFNYGKVTLRERSLGEEMYWAIMTWISGKLSAVGHDGSQMDRMTTVMTDYYYGNFSIFQSLPDLWAIDQIFPVMPIHRLKEKPSRNAVLSDITCDSDGKIAKFAHSGEICGSLPLHDPEFEKGEDYMLGIFLVGAYQETLGDLHNLLGDTNVVSVSIEGGKLKYRREQEGDSVSEVLSYVEYDPKDLSTRFRNLAESAVVSKRITATERREIMGAYDAGLRGYTYFET</sequence>
<dbReference type="SUPFAM" id="SSF50621">
    <property type="entry name" value="Alanine racemase C-terminal domain-like"/>
    <property type="match status" value="1"/>
</dbReference>
<feature type="domain" description="Arginine decarboxylase helical bundle" evidence="17">
    <location>
        <begin position="376"/>
        <end position="453"/>
    </location>
</feature>
<comment type="cofactor">
    <cofactor evidence="2">
        <name>Mg(2+)</name>
        <dbReference type="ChEBI" id="CHEBI:18420"/>
    </cofactor>
</comment>
<dbReference type="CDD" id="cd06830">
    <property type="entry name" value="PLPDE_III_ADC"/>
    <property type="match status" value="1"/>
</dbReference>
<reference evidence="20" key="1">
    <citation type="submission" date="2017-02" db="EMBL/GenBank/DDBJ databases">
        <authorList>
            <person name="Varghese N."/>
            <person name="Submissions S."/>
        </authorList>
    </citation>
    <scope>NUCLEOTIDE SEQUENCE [LARGE SCALE GENOMIC DNA]</scope>
    <source>
        <strain evidence="20">ATCC 700200</strain>
    </source>
</reference>
<feature type="modified residue" description="N6-(pyridoxal phosphate)lysine" evidence="14">
    <location>
        <position position="108"/>
    </location>
</feature>
<dbReference type="PRINTS" id="PR01179">
    <property type="entry name" value="ODADCRBXLASE"/>
</dbReference>
<dbReference type="EC" id="4.1.1.19" evidence="5 13"/>
<keyword evidence="11" id="KW-0620">Polyamine biosynthesis</keyword>
<dbReference type="Gene3D" id="1.20.58.930">
    <property type="match status" value="1"/>
</dbReference>
<dbReference type="NCBIfam" id="NF003763">
    <property type="entry name" value="PRK05354.1"/>
    <property type="match status" value="1"/>
</dbReference>
<gene>
    <name evidence="19" type="ORF">SAMN02745166_01813</name>
</gene>
<evidence type="ECO:0000256" key="13">
    <source>
        <dbReference type="NCBIfam" id="TIGR01273"/>
    </source>
</evidence>
<comment type="cofactor">
    <cofactor evidence="1 14">
        <name>pyridoxal 5'-phosphate</name>
        <dbReference type="ChEBI" id="CHEBI:597326"/>
    </cofactor>
</comment>
<dbReference type="Pfam" id="PF17944">
    <property type="entry name" value="Arg_decarbox_C"/>
    <property type="match status" value="1"/>
</dbReference>
<dbReference type="OrthoDB" id="9802658at2"/>
<dbReference type="GO" id="GO:0008295">
    <property type="term" value="P:spermidine biosynthetic process"/>
    <property type="evidence" value="ECO:0007669"/>
    <property type="project" value="UniProtKB-UniRule"/>
</dbReference>
<feature type="active site" description="Proton donor" evidence="15">
    <location>
        <position position="514"/>
    </location>
</feature>
<evidence type="ECO:0000256" key="7">
    <source>
        <dbReference type="ARBA" id="ARBA00022793"/>
    </source>
</evidence>
<dbReference type="SUPFAM" id="SSF51419">
    <property type="entry name" value="PLP-binding barrel"/>
    <property type="match status" value="1"/>
</dbReference>
<dbReference type="STRING" id="48467.SAMN02745166_01813"/>
<keyword evidence="8" id="KW-0460">Magnesium</keyword>
<dbReference type="Gene3D" id="3.20.20.10">
    <property type="entry name" value="Alanine racemase"/>
    <property type="match status" value="1"/>
</dbReference>
<keyword evidence="9 14" id="KW-0663">Pyridoxal phosphate</keyword>
<dbReference type="EMBL" id="FUYE01000005">
    <property type="protein sequence ID" value="SKA91958.1"/>
    <property type="molecule type" value="Genomic_DNA"/>
</dbReference>